<reference evidence="2 3" key="1">
    <citation type="submission" date="2006-01" db="EMBL/GenBank/DDBJ databases">
        <title>Complete sequence of Rhodopseudomonas palustris HaA2.</title>
        <authorList>
            <consortium name="US DOE Joint Genome Institute"/>
            <person name="Copeland A."/>
            <person name="Lucas S."/>
            <person name="Lapidus A."/>
            <person name="Barry K."/>
            <person name="Detter J.C."/>
            <person name="Glavina T."/>
            <person name="Hammon N."/>
            <person name="Israni S."/>
            <person name="Pitluck S."/>
            <person name="Chain P."/>
            <person name="Malfatti S."/>
            <person name="Shin M."/>
            <person name="Vergez L."/>
            <person name="Schmutz J."/>
            <person name="Larimer F."/>
            <person name="Land M."/>
            <person name="Hauser L."/>
            <person name="Pelletier D.A."/>
            <person name="Kyrpides N."/>
            <person name="Anderson I."/>
            <person name="Oda Y."/>
            <person name="Harwood C.S."/>
            <person name="Richardson P."/>
        </authorList>
    </citation>
    <scope>NUCLEOTIDE SEQUENCE [LARGE SCALE GENOMIC DNA]</scope>
    <source>
        <strain evidence="2 3">HaA2</strain>
    </source>
</reference>
<evidence type="ECO:0000313" key="2">
    <source>
        <dbReference type="EMBL" id="ABD08436.1"/>
    </source>
</evidence>
<evidence type="ECO:0000256" key="1">
    <source>
        <dbReference type="SAM" id="MobiDB-lite"/>
    </source>
</evidence>
<organism evidence="2 3">
    <name type="scientific">Rhodopseudomonas palustris (strain HaA2)</name>
    <dbReference type="NCBI Taxonomy" id="316058"/>
    <lineage>
        <taxon>Bacteria</taxon>
        <taxon>Pseudomonadati</taxon>
        <taxon>Pseudomonadota</taxon>
        <taxon>Alphaproteobacteria</taxon>
        <taxon>Hyphomicrobiales</taxon>
        <taxon>Nitrobacteraceae</taxon>
        <taxon>Rhodopseudomonas</taxon>
    </lineage>
</organism>
<gene>
    <name evidence="2" type="ordered locus">RPB_3742</name>
</gene>
<dbReference type="EMBL" id="CP000250">
    <property type="protein sequence ID" value="ABD08436.1"/>
    <property type="molecule type" value="Genomic_DNA"/>
</dbReference>
<feature type="region of interest" description="Disordered" evidence="1">
    <location>
        <begin position="71"/>
        <end position="99"/>
    </location>
</feature>
<dbReference type="Proteomes" id="UP000008809">
    <property type="component" value="Chromosome"/>
</dbReference>
<evidence type="ECO:0000313" key="3">
    <source>
        <dbReference type="Proteomes" id="UP000008809"/>
    </source>
</evidence>
<dbReference type="KEGG" id="rpb:RPB_3742"/>
<proteinExistence type="predicted"/>
<keyword evidence="3" id="KW-1185">Reference proteome</keyword>
<dbReference type="HOGENOM" id="CLU_2318282_0_0_5"/>
<name>Q2ITM4_RHOP2</name>
<protein>
    <submittedName>
        <fullName evidence="2">Uncharacterized protein</fullName>
    </submittedName>
</protein>
<sequence length="99" mass="11057">MIHNNVELHRSCIIGQMWTPIGSDSYDERLDLAVIVDGRIEWMAGPCWRVVGGWVDCASYEFVARMPTHWRQSKAEPGSGRPAPPIDPDRALTAPKGEP</sequence>
<accession>Q2ITM4</accession>
<dbReference type="AlphaFoldDB" id="Q2ITM4"/>